<comment type="function">
    <text evidence="4">Catalyzes the formation of 4-diphosphocytidyl-2-C-methyl-D-erythritol from CTP and 2-C-methyl-D-erythritol 4-phosphate (MEP).</text>
</comment>
<feature type="site" description="Positions MEP for the nucleophilic attack" evidence="4">
    <location>
        <position position="177"/>
    </location>
</feature>
<dbReference type="InterPro" id="IPR029044">
    <property type="entry name" value="Nucleotide-diphossugar_trans"/>
</dbReference>
<dbReference type="Gene3D" id="3.90.550.10">
    <property type="entry name" value="Spore Coat Polysaccharide Biosynthesis Protein SpsA, Chain A"/>
    <property type="match status" value="1"/>
</dbReference>
<dbReference type="SUPFAM" id="SSF53448">
    <property type="entry name" value="Nucleotide-diphospho-sugar transferases"/>
    <property type="match status" value="1"/>
</dbReference>
<accession>A0ABV1HUX8</accession>
<sequence>MRLTKVLNKHFNPYEKENMNRKEPFVSAVIVCAGNSTRMGLNKSKQFIDLLGNPAVYYTLLAFENSLSVKEIVIVCRECDKADFQSIVAKYGFTKVVAIVNGGETRSLSVKNGIDATSEKATHIAIHDGARCLITTNEIEKVILSALLTGASALGVKVKDTIKVVNDDETIKDTPDRSTLRAIQTPQVFDKDKYIKFLENAKNDAVDFTDDCKLFEYFGEKVTVVDGLYTNIKLTTQDDIILAESILKGRE</sequence>
<protein>
    <recommendedName>
        <fullName evidence="4">2-C-methyl-D-erythritol 4-phosphate cytidylyltransferase</fullName>
        <ecNumber evidence="4">2.7.7.60</ecNumber>
    </recommendedName>
    <alternativeName>
        <fullName evidence="4">4-diphosphocytidyl-2C-methyl-D-erythritol synthase</fullName>
    </alternativeName>
    <alternativeName>
        <fullName evidence="4">MEP cytidylyltransferase</fullName>
        <shortName evidence="4">MCT</shortName>
    </alternativeName>
</protein>
<evidence type="ECO:0000256" key="2">
    <source>
        <dbReference type="ARBA" id="ARBA00022695"/>
    </source>
</evidence>
<dbReference type="PANTHER" id="PTHR32125:SF4">
    <property type="entry name" value="2-C-METHYL-D-ERYTHRITOL 4-PHOSPHATE CYTIDYLYLTRANSFERASE, CHLOROPLASTIC"/>
    <property type="match status" value="1"/>
</dbReference>
<dbReference type="Proteomes" id="UP001478133">
    <property type="component" value="Unassembled WGS sequence"/>
</dbReference>
<gene>
    <name evidence="4 5" type="primary">ispD</name>
    <name evidence="5" type="ORF">ABFO16_07805</name>
</gene>
<keyword evidence="3 4" id="KW-0414">Isoprene biosynthesis</keyword>
<organism evidence="5 6">
    <name type="scientific">Ruminococcoides intestinihominis</name>
    <dbReference type="NCBI Taxonomy" id="3133161"/>
    <lineage>
        <taxon>Bacteria</taxon>
        <taxon>Bacillati</taxon>
        <taxon>Bacillota</taxon>
        <taxon>Clostridia</taxon>
        <taxon>Eubacteriales</taxon>
        <taxon>Oscillospiraceae</taxon>
        <taxon>Ruminococcoides</taxon>
    </lineage>
</organism>
<comment type="caution">
    <text evidence="5">The sequence shown here is derived from an EMBL/GenBank/DDBJ whole genome shotgun (WGS) entry which is preliminary data.</text>
</comment>
<comment type="catalytic activity">
    <reaction evidence="4">
        <text>2-C-methyl-D-erythritol 4-phosphate + CTP + H(+) = 4-CDP-2-C-methyl-D-erythritol + diphosphate</text>
        <dbReference type="Rhea" id="RHEA:13429"/>
        <dbReference type="ChEBI" id="CHEBI:15378"/>
        <dbReference type="ChEBI" id="CHEBI:33019"/>
        <dbReference type="ChEBI" id="CHEBI:37563"/>
        <dbReference type="ChEBI" id="CHEBI:57823"/>
        <dbReference type="ChEBI" id="CHEBI:58262"/>
        <dbReference type="EC" id="2.7.7.60"/>
    </reaction>
</comment>
<keyword evidence="1 4" id="KW-0808">Transferase</keyword>
<keyword evidence="6" id="KW-1185">Reference proteome</keyword>
<evidence type="ECO:0000313" key="6">
    <source>
        <dbReference type="Proteomes" id="UP001478133"/>
    </source>
</evidence>
<evidence type="ECO:0000256" key="4">
    <source>
        <dbReference type="HAMAP-Rule" id="MF_00108"/>
    </source>
</evidence>
<dbReference type="EMBL" id="JBBMFI010000031">
    <property type="protein sequence ID" value="MEQ2566142.1"/>
    <property type="molecule type" value="Genomic_DNA"/>
</dbReference>
<dbReference type="PANTHER" id="PTHR32125">
    <property type="entry name" value="2-C-METHYL-D-ERYTHRITOL 4-PHOSPHATE CYTIDYLYLTRANSFERASE, CHLOROPLASTIC"/>
    <property type="match status" value="1"/>
</dbReference>
<keyword evidence="2 4" id="KW-0548">Nucleotidyltransferase</keyword>
<evidence type="ECO:0000256" key="3">
    <source>
        <dbReference type="ARBA" id="ARBA00023229"/>
    </source>
</evidence>
<comment type="pathway">
    <text evidence="4">Isoprenoid biosynthesis; isopentenyl diphosphate biosynthesis via DXP pathway; isopentenyl diphosphate from 1-deoxy-D-xylulose 5-phosphate: step 2/6.</text>
</comment>
<name>A0ABV1HUX8_9FIRM</name>
<dbReference type="HAMAP" id="MF_00108">
    <property type="entry name" value="IspD"/>
    <property type="match status" value="1"/>
</dbReference>
<dbReference type="CDD" id="cd02516">
    <property type="entry name" value="CDP-ME_synthetase"/>
    <property type="match status" value="1"/>
</dbReference>
<comment type="similarity">
    <text evidence="4">Belongs to the IspD/TarI cytidylyltransferase family. IspD subfamily.</text>
</comment>
<dbReference type="InterPro" id="IPR050088">
    <property type="entry name" value="IspD/TarI_cytidylyltransf_bact"/>
</dbReference>
<feature type="site" description="Transition state stabilizer" evidence="4">
    <location>
        <position position="38"/>
    </location>
</feature>
<dbReference type="EC" id="2.7.7.60" evidence="4"/>
<dbReference type="GO" id="GO:0050518">
    <property type="term" value="F:2-C-methyl-D-erythritol 4-phosphate cytidylyltransferase activity"/>
    <property type="evidence" value="ECO:0007669"/>
    <property type="project" value="UniProtKB-EC"/>
</dbReference>
<dbReference type="Pfam" id="PF01128">
    <property type="entry name" value="IspD"/>
    <property type="match status" value="1"/>
</dbReference>
<proteinExistence type="inferred from homology"/>
<dbReference type="InterPro" id="IPR034683">
    <property type="entry name" value="IspD/TarI"/>
</dbReference>
<dbReference type="NCBIfam" id="TIGR00453">
    <property type="entry name" value="ispD"/>
    <property type="match status" value="1"/>
</dbReference>
<feature type="site" description="Positions MEP for the nucleophilic attack" evidence="4">
    <location>
        <position position="233"/>
    </location>
</feature>
<evidence type="ECO:0000256" key="1">
    <source>
        <dbReference type="ARBA" id="ARBA00022679"/>
    </source>
</evidence>
<dbReference type="InterPro" id="IPR001228">
    <property type="entry name" value="IspD"/>
</dbReference>
<evidence type="ECO:0000313" key="5">
    <source>
        <dbReference type="EMBL" id="MEQ2566142.1"/>
    </source>
</evidence>
<reference evidence="5 6" key="1">
    <citation type="submission" date="2024-03" db="EMBL/GenBank/DDBJ databases">
        <title>Human intestinal bacterial collection.</title>
        <authorList>
            <person name="Pauvert C."/>
            <person name="Hitch T.C.A."/>
            <person name="Clavel T."/>
        </authorList>
    </citation>
    <scope>NUCLEOTIDE SEQUENCE [LARGE SCALE GENOMIC DNA]</scope>
    <source>
        <strain evidence="5 6">CLA-AP-H18</strain>
    </source>
</reference>
<feature type="site" description="Transition state stabilizer" evidence="4">
    <location>
        <position position="45"/>
    </location>
</feature>
<dbReference type="RefSeq" id="WP_022505598.1">
    <property type="nucleotide sequence ID" value="NZ_JBBMEY010000057.1"/>
</dbReference>